<sequence length="202" mass="22432">MEFAGVWEAIDSPLLTSGVAVNEWVAALDVYGREQTIDLVAMRRLAHLMMLRTVSAPLVPIVLKNAGRPHIAWHQLREMWASTSEAGVIQLGRERGSLAIKQGKRMVDYTDRVRRLVDTRTLAGVVATERENIRGMLAGLGPQYKTISTILLRDPVATFESAVRDLLALFSTIGTRGADTVLSITRWSKRLMAARSMFCSRP</sequence>
<name>A0ACC1K4I6_9FUNG</name>
<accession>A0ACC1K4I6</accession>
<protein>
    <submittedName>
        <fullName evidence="1">Uncharacterized protein</fullName>
    </submittedName>
</protein>
<organism evidence="1 2">
    <name type="scientific">Coemansia nantahalensis</name>
    <dbReference type="NCBI Taxonomy" id="2789366"/>
    <lineage>
        <taxon>Eukaryota</taxon>
        <taxon>Fungi</taxon>
        <taxon>Fungi incertae sedis</taxon>
        <taxon>Zoopagomycota</taxon>
        <taxon>Kickxellomycotina</taxon>
        <taxon>Kickxellomycetes</taxon>
        <taxon>Kickxellales</taxon>
        <taxon>Kickxellaceae</taxon>
        <taxon>Coemansia</taxon>
    </lineage>
</organism>
<gene>
    <name evidence="1" type="ORF">IWQ57_001456</name>
</gene>
<dbReference type="EMBL" id="JANBUJ010000271">
    <property type="protein sequence ID" value="KAJ2773105.1"/>
    <property type="molecule type" value="Genomic_DNA"/>
</dbReference>
<reference evidence="1" key="1">
    <citation type="submission" date="2022-07" db="EMBL/GenBank/DDBJ databases">
        <title>Phylogenomic reconstructions and comparative analyses of Kickxellomycotina fungi.</title>
        <authorList>
            <person name="Reynolds N.K."/>
            <person name="Stajich J.E."/>
            <person name="Barry K."/>
            <person name="Grigoriev I.V."/>
            <person name="Crous P."/>
            <person name="Smith M.E."/>
        </authorList>
    </citation>
    <scope>NUCLEOTIDE SEQUENCE</scope>
    <source>
        <strain evidence="1">CBS 109366</strain>
    </source>
</reference>
<proteinExistence type="predicted"/>
<comment type="caution">
    <text evidence="1">The sequence shown here is derived from an EMBL/GenBank/DDBJ whole genome shotgun (WGS) entry which is preliminary data.</text>
</comment>
<keyword evidence="2" id="KW-1185">Reference proteome</keyword>
<dbReference type="Proteomes" id="UP001140234">
    <property type="component" value="Unassembled WGS sequence"/>
</dbReference>
<evidence type="ECO:0000313" key="2">
    <source>
        <dbReference type="Proteomes" id="UP001140234"/>
    </source>
</evidence>
<evidence type="ECO:0000313" key="1">
    <source>
        <dbReference type="EMBL" id="KAJ2773105.1"/>
    </source>
</evidence>